<dbReference type="PROSITE" id="PS51186">
    <property type="entry name" value="GNAT"/>
    <property type="match status" value="1"/>
</dbReference>
<dbReference type="EMBL" id="PGTD01000016">
    <property type="protein sequence ID" value="PJE29077.1"/>
    <property type="molecule type" value="Genomic_DNA"/>
</dbReference>
<dbReference type="Proteomes" id="UP000231702">
    <property type="component" value="Unassembled WGS sequence"/>
</dbReference>
<dbReference type="Proteomes" id="UP000231655">
    <property type="component" value="Unassembled WGS sequence"/>
</dbReference>
<dbReference type="GO" id="GO:0016747">
    <property type="term" value="F:acyltransferase activity, transferring groups other than amino-acyl groups"/>
    <property type="evidence" value="ECO:0007669"/>
    <property type="project" value="InterPro"/>
</dbReference>
<proteinExistence type="predicted"/>
<gene>
    <name evidence="2" type="ORF">CVM39_11595</name>
    <name evidence="3" type="ORF">SAMN06297129_1049</name>
</gene>
<dbReference type="Pfam" id="PF13302">
    <property type="entry name" value="Acetyltransf_3"/>
    <property type="match status" value="1"/>
</dbReference>
<dbReference type="InterPro" id="IPR051531">
    <property type="entry name" value="N-acetyltransferase"/>
</dbReference>
<evidence type="ECO:0000259" key="1">
    <source>
        <dbReference type="PROSITE" id="PS51186"/>
    </source>
</evidence>
<evidence type="ECO:0000313" key="4">
    <source>
        <dbReference type="Proteomes" id="UP000231655"/>
    </source>
</evidence>
<dbReference type="PANTHER" id="PTHR43792">
    <property type="entry name" value="GNAT FAMILY, PUTATIVE (AFU_ORTHOLOGUE AFUA_3G00765)-RELATED-RELATED"/>
    <property type="match status" value="1"/>
</dbReference>
<feature type="domain" description="N-acetyltransferase" evidence="1">
    <location>
        <begin position="21"/>
        <end position="177"/>
    </location>
</feature>
<evidence type="ECO:0000313" key="2">
    <source>
        <dbReference type="EMBL" id="PJE29077.1"/>
    </source>
</evidence>
<accession>A0A285IIS4</accession>
<organism evidence="3 4">
    <name type="scientific">Pseudooceanicola antarcticus</name>
    <dbReference type="NCBI Taxonomy" id="1247613"/>
    <lineage>
        <taxon>Bacteria</taxon>
        <taxon>Pseudomonadati</taxon>
        <taxon>Pseudomonadota</taxon>
        <taxon>Alphaproteobacteria</taxon>
        <taxon>Rhodobacterales</taxon>
        <taxon>Paracoccaceae</taxon>
        <taxon>Pseudooceanicola</taxon>
    </lineage>
</organism>
<sequence>MTALGQRAHELPIPVLETERLILRGPEPRDFAPLCDFNSDADRMRFLGGPVTDHDQVWRGFLTNMGHWMWRGHGMWTVQEKASGETVGRVGVIDHLQWDEPEIGWHIFADHEGRGFAYEAALTARRYAAETWGFDRLISYIDPDNTRSRALAERLGATVEREKPEFFGTTVLVYRHPSAAKGDA</sequence>
<evidence type="ECO:0000313" key="5">
    <source>
        <dbReference type="Proteomes" id="UP000231702"/>
    </source>
</evidence>
<dbReference type="PANTHER" id="PTHR43792:SF1">
    <property type="entry name" value="N-ACETYLTRANSFERASE DOMAIN-CONTAINING PROTEIN"/>
    <property type="match status" value="1"/>
</dbReference>
<dbReference type="RefSeq" id="WP_097144835.1">
    <property type="nucleotide sequence ID" value="NZ_OBEA01000002.1"/>
</dbReference>
<reference evidence="2 5" key="2">
    <citation type="journal article" date="2018" name="Int. J. Syst. Evol. Microbiol.">
        <title>Pseudooceanicola lipolyticus sp. nov., a marine alphaproteobacterium, reclassification of Oceanicola flagellatus as Pseudooceanicola flagellatus comb. nov. and emended description of the genus Pseudooceanicola.</title>
        <authorList>
            <person name="Huang M.-M."/>
            <person name="Guo L.-L."/>
            <person name="Wu Y.-H."/>
            <person name="Lai Q.-L."/>
            <person name="Shao Z.-Z."/>
            <person name="Wang C.-S."/>
            <person name="Wu M."/>
            <person name="Xu X.-W."/>
        </authorList>
    </citation>
    <scope>NUCLEOTIDE SEQUENCE [LARGE SCALE GENOMIC DNA]</scope>
    <source>
        <strain evidence="2 5">Ar-45</strain>
    </source>
</reference>
<dbReference type="AlphaFoldDB" id="A0A285IIS4"/>
<dbReference type="OrthoDB" id="6293260at2"/>
<keyword evidence="5" id="KW-1185">Reference proteome</keyword>
<dbReference type="InterPro" id="IPR000182">
    <property type="entry name" value="GNAT_dom"/>
</dbReference>
<dbReference type="EMBL" id="OBEA01000002">
    <property type="protein sequence ID" value="SNY46851.1"/>
    <property type="molecule type" value="Genomic_DNA"/>
</dbReference>
<dbReference type="Gene3D" id="3.40.630.30">
    <property type="match status" value="1"/>
</dbReference>
<evidence type="ECO:0000313" key="3">
    <source>
        <dbReference type="EMBL" id="SNY46851.1"/>
    </source>
</evidence>
<protein>
    <submittedName>
        <fullName evidence="2 3">N-acetyltransferase</fullName>
    </submittedName>
</protein>
<keyword evidence="3" id="KW-0808">Transferase</keyword>
<dbReference type="InterPro" id="IPR016181">
    <property type="entry name" value="Acyl_CoA_acyltransferase"/>
</dbReference>
<dbReference type="SUPFAM" id="SSF55729">
    <property type="entry name" value="Acyl-CoA N-acyltransferases (Nat)"/>
    <property type="match status" value="1"/>
</dbReference>
<reference evidence="3 4" key="1">
    <citation type="submission" date="2017-09" db="EMBL/GenBank/DDBJ databases">
        <authorList>
            <person name="Ehlers B."/>
            <person name="Leendertz F.H."/>
        </authorList>
    </citation>
    <scope>NUCLEOTIDE SEQUENCE [LARGE SCALE GENOMIC DNA]</scope>
    <source>
        <strain evidence="3 4">CGMCC 1.12662</strain>
    </source>
</reference>
<name>A0A285IIS4_9RHOB</name>